<dbReference type="EMBL" id="JBHUDL010000010">
    <property type="protein sequence ID" value="MFD1633771.1"/>
    <property type="molecule type" value="Genomic_DNA"/>
</dbReference>
<evidence type="ECO:0000313" key="2">
    <source>
        <dbReference type="EMBL" id="MFD1633771.1"/>
    </source>
</evidence>
<reference evidence="2 3" key="1">
    <citation type="journal article" date="2019" name="Int. J. Syst. Evol. Microbiol.">
        <title>The Global Catalogue of Microorganisms (GCM) 10K type strain sequencing project: providing services to taxonomists for standard genome sequencing and annotation.</title>
        <authorList>
            <consortium name="The Broad Institute Genomics Platform"/>
            <consortium name="The Broad Institute Genome Sequencing Center for Infectious Disease"/>
            <person name="Wu L."/>
            <person name="Ma J."/>
        </authorList>
    </citation>
    <scope>NUCLEOTIDE SEQUENCE [LARGE SCALE GENOMIC DNA]</scope>
    <source>
        <strain evidence="2 3">CGMCC 1.10594</strain>
    </source>
</reference>
<comment type="caution">
    <text evidence="2">The sequence shown here is derived from an EMBL/GenBank/DDBJ whole genome shotgun (WGS) entry which is preliminary data.</text>
</comment>
<feature type="transmembrane region" description="Helical" evidence="1">
    <location>
        <begin position="116"/>
        <end position="146"/>
    </location>
</feature>
<keyword evidence="3" id="KW-1185">Reference proteome</keyword>
<feature type="transmembrane region" description="Helical" evidence="1">
    <location>
        <begin position="85"/>
        <end position="104"/>
    </location>
</feature>
<keyword evidence="1" id="KW-1133">Transmembrane helix</keyword>
<evidence type="ECO:0000256" key="1">
    <source>
        <dbReference type="SAM" id="Phobius"/>
    </source>
</evidence>
<keyword evidence="1" id="KW-0472">Membrane</keyword>
<feature type="transmembrane region" description="Helical" evidence="1">
    <location>
        <begin position="23"/>
        <end position="46"/>
    </location>
</feature>
<accession>A0ABD6D0G9</accession>
<dbReference type="Proteomes" id="UP001597075">
    <property type="component" value="Unassembled WGS sequence"/>
</dbReference>
<name>A0ABD6D0G9_9EURY</name>
<keyword evidence="1" id="KW-0812">Transmembrane</keyword>
<organism evidence="2 3">
    <name type="scientific">Haloplanus ruber</name>
    <dbReference type="NCBI Taxonomy" id="869892"/>
    <lineage>
        <taxon>Archaea</taxon>
        <taxon>Methanobacteriati</taxon>
        <taxon>Methanobacteriota</taxon>
        <taxon>Stenosarchaea group</taxon>
        <taxon>Halobacteria</taxon>
        <taxon>Halobacteriales</taxon>
        <taxon>Haloferacaceae</taxon>
        <taxon>Haloplanus</taxon>
    </lineage>
</organism>
<dbReference type="AlphaFoldDB" id="A0ABD6D0G9"/>
<gene>
    <name evidence="2" type="ORF">ACFSBJ_08505</name>
</gene>
<dbReference type="RefSeq" id="WP_379824176.1">
    <property type="nucleotide sequence ID" value="NZ_CP187151.1"/>
</dbReference>
<evidence type="ECO:0000313" key="3">
    <source>
        <dbReference type="Proteomes" id="UP001597075"/>
    </source>
</evidence>
<feature type="transmembrane region" description="Helical" evidence="1">
    <location>
        <begin position="158"/>
        <end position="177"/>
    </location>
</feature>
<proteinExistence type="predicted"/>
<sequence length="194" mass="19608">MSVALRLPLHADDWRLMGRTARLVLGGPVYAIVALAAAGVALVGFVLSQNVTTVRDVFAGRVPVVILTELFPFVGTSYGPVTGSVVVAVAALVGVDIALVTYHVREHRLSAESGGGSLLGVVLGTLGAGCAACGSAVIAGLLSLFGAAGLVTLLPLDGLEFSILALAALVLSIHWLAEGMRGGEIRGCPVGAKE</sequence>
<protein>
    <submittedName>
        <fullName evidence="2">Uncharacterized protein</fullName>
    </submittedName>
</protein>